<gene>
    <name evidence="1" type="primary">FAM180A</name>
</gene>
<dbReference type="PANTHER" id="PTHR34034:SF2">
    <property type="entry name" value="PROTEIN FAM180A"/>
    <property type="match status" value="1"/>
</dbReference>
<dbReference type="PANTHER" id="PTHR34034">
    <property type="entry name" value="PROTEIN FAM180A-RELATED"/>
    <property type="match status" value="1"/>
</dbReference>
<dbReference type="Pfam" id="PF15173">
    <property type="entry name" value="FAM180"/>
    <property type="match status" value="1"/>
</dbReference>
<protein>
    <submittedName>
        <fullName evidence="1">Family with sequence similarity 180 member A</fullName>
    </submittedName>
</protein>
<proteinExistence type="predicted"/>
<dbReference type="GeneTree" id="ENSGT00940000154479"/>
<keyword evidence="2" id="KW-1185">Reference proteome</keyword>
<reference evidence="1" key="2">
    <citation type="submission" date="2025-09" db="UniProtKB">
        <authorList>
            <consortium name="Ensembl"/>
        </authorList>
    </citation>
    <scope>IDENTIFICATION</scope>
</reference>
<dbReference type="STRING" id="109280.ENSHCOP00000021060"/>
<dbReference type="AlphaFoldDB" id="A0A3Q3DUT0"/>
<dbReference type="Proteomes" id="UP000264820">
    <property type="component" value="Unplaced"/>
</dbReference>
<sequence length="169" mass="18632">GSEVSRSSRLERRPSANVFNDGCCPDGSALYTAALQPKQGAPWLLNPSFQQSAQDVELLFEILLSGMEIRGQEPLVIPDPELASLRGARALELICDDVLPKSLPDVLRLSARLDGRRRPLSAPDFERTVLTLVYAAQTAAAASDGTERRRAWARSLVRLFEAIRKDLDF</sequence>
<organism evidence="1 2">
    <name type="scientific">Hippocampus comes</name>
    <name type="common">Tiger tail seahorse</name>
    <dbReference type="NCBI Taxonomy" id="109280"/>
    <lineage>
        <taxon>Eukaryota</taxon>
        <taxon>Metazoa</taxon>
        <taxon>Chordata</taxon>
        <taxon>Craniata</taxon>
        <taxon>Vertebrata</taxon>
        <taxon>Euteleostomi</taxon>
        <taxon>Actinopterygii</taxon>
        <taxon>Neopterygii</taxon>
        <taxon>Teleostei</taxon>
        <taxon>Neoteleostei</taxon>
        <taxon>Acanthomorphata</taxon>
        <taxon>Syngnathiaria</taxon>
        <taxon>Syngnathiformes</taxon>
        <taxon>Syngnathoidei</taxon>
        <taxon>Syngnathidae</taxon>
        <taxon>Hippocampus</taxon>
    </lineage>
</organism>
<evidence type="ECO:0000313" key="1">
    <source>
        <dbReference type="Ensembl" id="ENSHCOP00000021060.1"/>
    </source>
</evidence>
<accession>A0A3Q3DUT0</accession>
<reference evidence="1" key="1">
    <citation type="submission" date="2025-08" db="UniProtKB">
        <authorList>
            <consortium name="Ensembl"/>
        </authorList>
    </citation>
    <scope>IDENTIFICATION</scope>
</reference>
<dbReference type="InterPro" id="IPR029170">
    <property type="entry name" value="FAM180"/>
</dbReference>
<dbReference type="Ensembl" id="ENSHCOT00000004604.1">
    <property type="protein sequence ID" value="ENSHCOP00000021060.1"/>
    <property type="gene ID" value="ENSHCOG00000007605.1"/>
</dbReference>
<dbReference type="OMA" id="WPDFEKT"/>
<evidence type="ECO:0000313" key="2">
    <source>
        <dbReference type="Proteomes" id="UP000264820"/>
    </source>
</evidence>
<name>A0A3Q3DUT0_HIPCM</name>